<dbReference type="PANTHER" id="PTHR34190">
    <property type="entry name" value="EXPRESSED PROTEIN"/>
    <property type="match status" value="1"/>
</dbReference>
<protein>
    <submittedName>
        <fullName evidence="2">Expressed protein</fullName>
    </submittedName>
</protein>
<dbReference type="PANTHER" id="PTHR34190:SF4">
    <property type="entry name" value="EXPRESSED PROTEIN"/>
    <property type="match status" value="1"/>
</dbReference>
<evidence type="ECO:0000313" key="3">
    <source>
        <dbReference type="Proteomes" id="UP001153555"/>
    </source>
</evidence>
<name>A0A9N7RFC8_STRHE</name>
<feature type="compositionally biased region" description="Acidic residues" evidence="1">
    <location>
        <begin position="106"/>
        <end position="116"/>
    </location>
</feature>
<keyword evidence="3" id="KW-1185">Reference proteome</keyword>
<comment type="caution">
    <text evidence="2">The sequence shown here is derived from an EMBL/GenBank/DDBJ whole genome shotgun (WGS) entry which is preliminary data.</text>
</comment>
<dbReference type="AlphaFoldDB" id="A0A9N7RFC8"/>
<feature type="compositionally biased region" description="Basic residues" evidence="1">
    <location>
        <begin position="139"/>
        <end position="150"/>
    </location>
</feature>
<accession>A0A9N7RFC8</accession>
<evidence type="ECO:0000256" key="1">
    <source>
        <dbReference type="SAM" id="MobiDB-lite"/>
    </source>
</evidence>
<feature type="region of interest" description="Disordered" evidence="1">
    <location>
        <begin position="106"/>
        <end position="150"/>
    </location>
</feature>
<reference evidence="2" key="1">
    <citation type="submission" date="2019-12" db="EMBL/GenBank/DDBJ databases">
        <authorList>
            <person name="Scholes J."/>
        </authorList>
    </citation>
    <scope>NUCLEOTIDE SEQUENCE</scope>
</reference>
<dbReference type="Proteomes" id="UP001153555">
    <property type="component" value="Unassembled WGS sequence"/>
</dbReference>
<gene>
    <name evidence="2" type="ORF">SHERM_22922</name>
</gene>
<dbReference type="EMBL" id="CACSLK010027751">
    <property type="protein sequence ID" value="CAA0827227.1"/>
    <property type="molecule type" value="Genomic_DNA"/>
</dbReference>
<proteinExistence type="predicted"/>
<dbReference type="OrthoDB" id="783251at2759"/>
<feature type="compositionally biased region" description="Basic residues" evidence="1">
    <location>
        <begin position="120"/>
        <end position="131"/>
    </location>
</feature>
<feature type="region of interest" description="Disordered" evidence="1">
    <location>
        <begin position="25"/>
        <end position="64"/>
    </location>
</feature>
<organism evidence="2 3">
    <name type="scientific">Striga hermonthica</name>
    <name type="common">Purple witchweed</name>
    <name type="synonym">Buchnera hermonthica</name>
    <dbReference type="NCBI Taxonomy" id="68872"/>
    <lineage>
        <taxon>Eukaryota</taxon>
        <taxon>Viridiplantae</taxon>
        <taxon>Streptophyta</taxon>
        <taxon>Embryophyta</taxon>
        <taxon>Tracheophyta</taxon>
        <taxon>Spermatophyta</taxon>
        <taxon>Magnoliopsida</taxon>
        <taxon>eudicotyledons</taxon>
        <taxon>Gunneridae</taxon>
        <taxon>Pentapetalae</taxon>
        <taxon>asterids</taxon>
        <taxon>lamiids</taxon>
        <taxon>Lamiales</taxon>
        <taxon>Orobanchaceae</taxon>
        <taxon>Buchnereae</taxon>
        <taxon>Striga</taxon>
    </lineage>
</organism>
<feature type="compositionally biased region" description="Low complexity" evidence="1">
    <location>
        <begin position="31"/>
        <end position="49"/>
    </location>
</feature>
<sequence>MSSGSLEEPMLSRLSRLDHILKQLEDIRSGSHSPKSSYASTTSSGTLTSEGHPASFAEVSPEGLEKHCRPVEEVMLEVERKGTLIDRLVRAEDRILKLCMQLEEEFEGERGEEENGMAEKKKKSTTPKKGLKQLVKSCVTRKKKKHNNTV</sequence>
<evidence type="ECO:0000313" key="2">
    <source>
        <dbReference type="EMBL" id="CAA0827227.1"/>
    </source>
</evidence>